<evidence type="ECO:0000256" key="1">
    <source>
        <dbReference type="SAM" id="MobiDB-lite"/>
    </source>
</evidence>
<feature type="compositionally biased region" description="Basic and acidic residues" evidence="1">
    <location>
        <begin position="73"/>
        <end position="85"/>
    </location>
</feature>
<reference evidence="2 3" key="1">
    <citation type="journal article" date="2018" name="PLoS Pathog.">
        <title>Evolution of structural diversity of trichothecenes, a family of toxins produced by plant pathogenic and entomopathogenic fungi.</title>
        <authorList>
            <person name="Proctor R.H."/>
            <person name="McCormick S.P."/>
            <person name="Kim H.S."/>
            <person name="Cardoza R.E."/>
            <person name="Stanley A.M."/>
            <person name="Lindo L."/>
            <person name="Kelly A."/>
            <person name="Brown D.W."/>
            <person name="Lee T."/>
            <person name="Vaughan M.M."/>
            <person name="Alexander N.J."/>
            <person name="Busman M."/>
            <person name="Gutierrez S."/>
        </authorList>
    </citation>
    <scope>NUCLEOTIDE SEQUENCE [LARGE SCALE GENOMIC DNA]</scope>
    <source>
        <strain evidence="2 3">NRRL 20695</strain>
    </source>
</reference>
<accession>A0A395SFD0</accession>
<protein>
    <submittedName>
        <fullName evidence="2">Uncharacterized protein</fullName>
    </submittedName>
</protein>
<organism evidence="2 3">
    <name type="scientific">Fusarium longipes</name>
    <dbReference type="NCBI Taxonomy" id="694270"/>
    <lineage>
        <taxon>Eukaryota</taxon>
        <taxon>Fungi</taxon>
        <taxon>Dikarya</taxon>
        <taxon>Ascomycota</taxon>
        <taxon>Pezizomycotina</taxon>
        <taxon>Sordariomycetes</taxon>
        <taxon>Hypocreomycetidae</taxon>
        <taxon>Hypocreales</taxon>
        <taxon>Nectriaceae</taxon>
        <taxon>Fusarium</taxon>
    </lineage>
</organism>
<gene>
    <name evidence="2" type="ORF">FLONG3_7261</name>
</gene>
<keyword evidence="3" id="KW-1185">Reference proteome</keyword>
<name>A0A395SFD0_9HYPO</name>
<evidence type="ECO:0000313" key="2">
    <source>
        <dbReference type="EMBL" id="RGP71133.1"/>
    </source>
</evidence>
<evidence type="ECO:0000313" key="3">
    <source>
        <dbReference type="Proteomes" id="UP000266234"/>
    </source>
</evidence>
<dbReference type="EMBL" id="PXOG01000163">
    <property type="protein sequence ID" value="RGP71133.1"/>
    <property type="molecule type" value="Genomic_DNA"/>
</dbReference>
<feature type="region of interest" description="Disordered" evidence="1">
    <location>
        <begin position="73"/>
        <end position="108"/>
    </location>
</feature>
<dbReference type="Proteomes" id="UP000266234">
    <property type="component" value="Unassembled WGS sequence"/>
</dbReference>
<dbReference type="OrthoDB" id="5098910at2759"/>
<sequence>MSDNIMDKYGDNRHLSEETREDLRRMTLGLTDQKTIETLTRAGLMAKNKRESSRALRAQAIARAEAEKVAAAKEKAADDQKKATIIEETIQDGDVNDGGTQSDKTKKK</sequence>
<dbReference type="AlphaFoldDB" id="A0A395SFD0"/>
<feature type="region of interest" description="Disordered" evidence="1">
    <location>
        <begin position="1"/>
        <end position="20"/>
    </location>
</feature>
<comment type="caution">
    <text evidence="2">The sequence shown here is derived from an EMBL/GenBank/DDBJ whole genome shotgun (WGS) entry which is preliminary data.</text>
</comment>
<proteinExistence type="predicted"/>